<gene>
    <name evidence="5" type="ORF">SAMN05216377_108257</name>
</gene>
<evidence type="ECO:0000256" key="2">
    <source>
        <dbReference type="ARBA" id="ARBA00022827"/>
    </source>
</evidence>
<dbReference type="Gene3D" id="3.50.50.60">
    <property type="entry name" value="FAD/NAD(P)-binding domain"/>
    <property type="match status" value="2"/>
</dbReference>
<accession>A0A1G7R2E8</accession>
<keyword evidence="4" id="KW-0560">Oxidoreductase</keyword>
<dbReference type="RefSeq" id="WP_218129822.1">
    <property type="nucleotide sequence ID" value="NZ_FNBE01000008.1"/>
</dbReference>
<dbReference type="InterPro" id="IPR050775">
    <property type="entry name" value="FAD-binding_Monooxygenases"/>
</dbReference>
<dbReference type="InterPro" id="IPR036188">
    <property type="entry name" value="FAD/NAD-bd_sf"/>
</dbReference>
<reference evidence="5 6" key="1">
    <citation type="submission" date="2016-10" db="EMBL/GenBank/DDBJ databases">
        <authorList>
            <person name="de Groot N.N."/>
        </authorList>
    </citation>
    <scope>NUCLEOTIDE SEQUENCE [LARGE SCALE GENOMIC DNA]</scope>
    <source>
        <strain evidence="5 6">CGMCC 4.3143</strain>
    </source>
</reference>
<dbReference type="PANTHER" id="PTHR43098:SF5">
    <property type="entry name" value="DUAL-FUNCTIONAL MONOOXYGENASE_METHYLTRANSFERASE PSOF"/>
    <property type="match status" value="1"/>
</dbReference>
<keyword evidence="2" id="KW-0274">FAD</keyword>
<sequence>MTDYDCIIIGAGFGGLRAMIEMRRRGLTARVIESGSDVGGTWYWNRYPGARTDSESWVYCFSFDDDLLQDWDWKARYPDQPEVQRYLAHVADRFDLRREIDFDTRVECAVRDDATNSWTVSTSSGNQLTCTYLIPATGPLSVPYLPPFPGIESFRGEWHLTARWPKESVDLTGKRVAVVGTGATAVQLIPEAAQLADHVTVFQRTPNYVIPARNGMLGDNQRRSIKAHYGDIWKQVGEHVFGMAINAAGRVLADVDGAEARRILERGWEVGGFRFLFESFDDVFTNQETNDVVSEFVRDKIRSIVVDPTTAELLCPKGYPVGGKRPPLGHHYYETFNRPNVSLVDVSGNPIESVTEAGIRLADGSEREFDMIVFATGFDAVTGGLTTIDIRSSAGVSLAEAWADGSETQLGIGVTGFPNMFMIGGPGSPIGNFPPAQDVAVPWIADAIEHLRATGADAMEADQSAMQAFGRHLRDMIDATVFGQGDELRSFLIGANVPGKPHVPLFHFGGFPAYCKELQDCADAGYVGFTIKAAPVRAHV</sequence>
<dbReference type="SUPFAM" id="SSF51905">
    <property type="entry name" value="FAD/NAD(P)-binding domain"/>
    <property type="match status" value="2"/>
</dbReference>
<dbReference type="PANTHER" id="PTHR43098">
    <property type="entry name" value="L-ORNITHINE N(5)-MONOOXYGENASE-RELATED"/>
    <property type="match status" value="1"/>
</dbReference>
<dbReference type="EMBL" id="FNBE01000008">
    <property type="protein sequence ID" value="SDG04907.1"/>
    <property type="molecule type" value="Genomic_DNA"/>
</dbReference>
<dbReference type="STRING" id="366584.SAMN05216377_108257"/>
<evidence type="ECO:0000256" key="3">
    <source>
        <dbReference type="ARBA" id="ARBA00022857"/>
    </source>
</evidence>
<organism evidence="5 6">
    <name type="scientific">Pseudonocardia oroxyli</name>
    <dbReference type="NCBI Taxonomy" id="366584"/>
    <lineage>
        <taxon>Bacteria</taxon>
        <taxon>Bacillati</taxon>
        <taxon>Actinomycetota</taxon>
        <taxon>Actinomycetes</taxon>
        <taxon>Pseudonocardiales</taxon>
        <taxon>Pseudonocardiaceae</taxon>
        <taxon>Pseudonocardia</taxon>
    </lineage>
</organism>
<dbReference type="AlphaFoldDB" id="A0A1G7R2E8"/>
<protein>
    <submittedName>
        <fullName evidence="5">Cyclohexanone monooxygenase</fullName>
    </submittedName>
</protein>
<dbReference type="Pfam" id="PF13738">
    <property type="entry name" value="Pyr_redox_3"/>
    <property type="match status" value="1"/>
</dbReference>
<dbReference type="Proteomes" id="UP000198967">
    <property type="component" value="Unassembled WGS sequence"/>
</dbReference>
<evidence type="ECO:0000256" key="1">
    <source>
        <dbReference type="ARBA" id="ARBA00022630"/>
    </source>
</evidence>
<keyword evidence="1" id="KW-0285">Flavoprotein</keyword>
<evidence type="ECO:0000313" key="6">
    <source>
        <dbReference type="Proteomes" id="UP000198967"/>
    </source>
</evidence>
<evidence type="ECO:0000256" key="4">
    <source>
        <dbReference type="ARBA" id="ARBA00023002"/>
    </source>
</evidence>
<proteinExistence type="predicted"/>
<name>A0A1G7R2E8_PSEOR</name>
<keyword evidence="3" id="KW-0521">NADP</keyword>
<dbReference type="PRINTS" id="PR00411">
    <property type="entry name" value="PNDRDTASEI"/>
</dbReference>
<keyword evidence="6" id="KW-1185">Reference proteome</keyword>
<evidence type="ECO:0000313" key="5">
    <source>
        <dbReference type="EMBL" id="SDG04907.1"/>
    </source>
</evidence>
<dbReference type="GO" id="GO:0016709">
    <property type="term" value="F:oxidoreductase activity, acting on paired donors, with incorporation or reduction of molecular oxygen, NAD(P)H as one donor, and incorporation of one atom of oxygen"/>
    <property type="evidence" value="ECO:0007669"/>
    <property type="project" value="UniProtKB-ARBA"/>
</dbReference>
<keyword evidence="5" id="KW-0503">Monooxygenase</keyword>